<sequence length="504" mass="55472">MNEAKEGEGEGKERRGKEISCISINFNRVLAKEAAMNNSKSPVTKDEKSSIGHHFSESNQSAFRRISSIKSDPTDKINEKSTKNGTSISSDDLLLNKTSMPNPFLSPLISSSSDFHSHLALLRPFLSQTLPFVPTLPPPSYWHTLPLFHPYLSSFRPPGLLPLPLSSSPSSSGASTTASLQPKASTSTSTNANNKKSSSATHYHQYTITNNNVLVPSPASLMDFIRRPTTSNGDTTNAHPTPNSSKSKNLKKYKCDICSRAFSRSNTLVTHKRIHTGEKPFVCEVCDRAFRQPGNLTRHKLTHTAAKPYACSICSKAFNRASNLHAHQRTHSLMMPMMTKPTTSTNNNNNNHGHGPYTCVKCHEAFEHKFELSLHIAAIHHSDNKLFQKNNEEVEVDDGEDDDDIEDEHSQSVILLVSIITILAIIAIITGLSPLYWPHPTNLFNEKNASLSLVETKNNSSAMKTPLTTRPKLVSKNLGELTTDKVTTALPTTTNIVLANSTII</sequence>
<dbReference type="FunFam" id="3.30.160.60:FF:002239">
    <property type="entry name" value="Zinc finger protein 226"/>
    <property type="match status" value="1"/>
</dbReference>
<feature type="compositionally biased region" description="Basic and acidic residues" evidence="8">
    <location>
        <begin position="72"/>
        <end position="82"/>
    </location>
</feature>
<dbReference type="InterPro" id="IPR050331">
    <property type="entry name" value="Zinc_finger"/>
</dbReference>
<comment type="caution">
    <text evidence="11">The sequence shown here is derived from an EMBL/GenBank/DDBJ whole genome shotgun (WGS) entry which is preliminary data.</text>
</comment>
<feature type="domain" description="C2H2-type" evidence="10">
    <location>
        <begin position="281"/>
        <end position="308"/>
    </location>
</feature>
<proteinExistence type="predicted"/>
<evidence type="ECO:0000256" key="7">
    <source>
        <dbReference type="PROSITE-ProRule" id="PRU00042"/>
    </source>
</evidence>
<evidence type="ECO:0000256" key="3">
    <source>
        <dbReference type="ARBA" id="ARBA00022737"/>
    </source>
</evidence>
<keyword evidence="4 7" id="KW-0863">Zinc-finger</keyword>
<evidence type="ECO:0000259" key="10">
    <source>
        <dbReference type="PROSITE" id="PS50157"/>
    </source>
</evidence>
<accession>A0A8S2NF61</accession>
<dbReference type="FunFam" id="3.30.160.60:FF:000690">
    <property type="entry name" value="Zinc finger protein 354C"/>
    <property type="match status" value="1"/>
</dbReference>
<feature type="region of interest" description="Disordered" evidence="8">
    <location>
        <begin position="36"/>
        <end position="93"/>
    </location>
</feature>
<feature type="compositionally biased region" description="Polar residues" evidence="8">
    <location>
        <begin position="228"/>
        <end position="242"/>
    </location>
</feature>
<feature type="region of interest" description="Disordered" evidence="8">
    <location>
        <begin position="224"/>
        <end position="249"/>
    </location>
</feature>
<evidence type="ECO:0000256" key="1">
    <source>
        <dbReference type="ARBA" id="ARBA00004123"/>
    </source>
</evidence>
<evidence type="ECO:0000313" key="12">
    <source>
        <dbReference type="Proteomes" id="UP000681967"/>
    </source>
</evidence>
<dbReference type="PROSITE" id="PS50157">
    <property type="entry name" value="ZINC_FINGER_C2H2_2"/>
    <property type="match status" value="4"/>
</dbReference>
<keyword evidence="3" id="KW-0677">Repeat</keyword>
<evidence type="ECO:0000313" key="11">
    <source>
        <dbReference type="EMBL" id="CAF3996001.1"/>
    </source>
</evidence>
<dbReference type="SUPFAM" id="SSF57667">
    <property type="entry name" value="beta-beta-alpha zinc fingers"/>
    <property type="match status" value="2"/>
</dbReference>
<dbReference type="AlphaFoldDB" id="A0A8S2NF61"/>
<comment type="subcellular location">
    <subcellularLocation>
        <location evidence="1">Nucleus</location>
    </subcellularLocation>
</comment>
<dbReference type="GO" id="GO:0043565">
    <property type="term" value="F:sequence-specific DNA binding"/>
    <property type="evidence" value="ECO:0007669"/>
    <property type="project" value="UniProtKB-ARBA"/>
</dbReference>
<keyword evidence="9" id="KW-0812">Transmembrane</keyword>
<dbReference type="Proteomes" id="UP000681967">
    <property type="component" value="Unassembled WGS sequence"/>
</dbReference>
<feature type="region of interest" description="Disordered" evidence="8">
    <location>
        <begin position="165"/>
        <end position="200"/>
    </location>
</feature>
<feature type="compositionally biased region" description="Polar residues" evidence="8">
    <location>
        <begin position="83"/>
        <end position="93"/>
    </location>
</feature>
<evidence type="ECO:0000256" key="4">
    <source>
        <dbReference type="ARBA" id="ARBA00022771"/>
    </source>
</evidence>
<keyword evidence="5" id="KW-0862">Zinc</keyword>
<dbReference type="Pfam" id="PF00096">
    <property type="entry name" value="zf-C2H2"/>
    <property type="match status" value="3"/>
</dbReference>
<dbReference type="EMBL" id="CAJOBH010004604">
    <property type="protein sequence ID" value="CAF3996001.1"/>
    <property type="molecule type" value="Genomic_DNA"/>
</dbReference>
<dbReference type="FunFam" id="3.30.160.60:FF:000634">
    <property type="entry name" value="Zinc finger X-chromosomal protein"/>
    <property type="match status" value="1"/>
</dbReference>
<reference evidence="11" key="1">
    <citation type="submission" date="2021-02" db="EMBL/GenBank/DDBJ databases">
        <authorList>
            <person name="Nowell W R."/>
        </authorList>
    </citation>
    <scope>NUCLEOTIDE SEQUENCE</scope>
</reference>
<organism evidence="11 12">
    <name type="scientific">Rotaria magnacalcarata</name>
    <dbReference type="NCBI Taxonomy" id="392030"/>
    <lineage>
        <taxon>Eukaryota</taxon>
        <taxon>Metazoa</taxon>
        <taxon>Spiralia</taxon>
        <taxon>Gnathifera</taxon>
        <taxon>Rotifera</taxon>
        <taxon>Eurotatoria</taxon>
        <taxon>Bdelloidea</taxon>
        <taxon>Philodinida</taxon>
        <taxon>Philodinidae</taxon>
        <taxon>Rotaria</taxon>
    </lineage>
</organism>
<dbReference type="GO" id="GO:0008270">
    <property type="term" value="F:zinc ion binding"/>
    <property type="evidence" value="ECO:0007669"/>
    <property type="project" value="UniProtKB-KW"/>
</dbReference>
<dbReference type="PANTHER" id="PTHR16515:SF57">
    <property type="entry name" value="ZINC FINGER PROTEIN 154-LIKE"/>
    <property type="match status" value="1"/>
</dbReference>
<dbReference type="Gene3D" id="3.30.160.60">
    <property type="entry name" value="Classic Zinc Finger"/>
    <property type="match status" value="3"/>
</dbReference>
<dbReference type="InterPro" id="IPR036236">
    <property type="entry name" value="Znf_C2H2_sf"/>
</dbReference>
<evidence type="ECO:0000256" key="8">
    <source>
        <dbReference type="SAM" id="MobiDB-lite"/>
    </source>
</evidence>
<feature type="domain" description="C2H2-type" evidence="10">
    <location>
        <begin position="309"/>
        <end position="336"/>
    </location>
</feature>
<dbReference type="GO" id="GO:0005634">
    <property type="term" value="C:nucleus"/>
    <property type="evidence" value="ECO:0007669"/>
    <property type="project" value="UniProtKB-SubCell"/>
</dbReference>
<dbReference type="SMART" id="SM00355">
    <property type="entry name" value="ZnF_C2H2"/>
    <property type="match status" value="4"/>
</dbReference>
<dbReference type="PANTHER" id="PTHR16515">
    <property type="entry name" value="PR DOMAIN ZINC FINGER PROTEIN"/>
    <property type="match status" value="1"/>
</dbReference>
<dbReference type="GO" id="GO:0045892">
    <property type="term" value="P:negative regulation of DNA-templated transcription"/>
    <property type="evidence" value="ECO:0007669"/>
    <property type="project" value="UniProtKB-ARBA"/>
</dbReference>
<gene>
    <name evidence="11" type="ORF">BYL167_LOCUS13419</name>
</gene>
<feature type="compositionally biased region" description="Basic and acidic residues" evidence="8">
    <location>
        <begin position="43"/>
        <end position="56"/>
    </location>
</feature>
<keyword evidence="6" id="KW-0539">Nucleus</keyword>
<evidence type="ECO:0000256" key="9">
    <source>
        <dbReference type="SAM" id="Phobius"/>
    </source>
</evidence>
<evidence type="ECO:0000256" key="5">
    <source>
        <dbReference type="ARBA" id="ARBA00022833"/>
    </source>
</evidence>
<evidence type="ECO:0000256" key="2">
    <source>
        <dbReference type="ARBA" id="ARBA00022723"/>
    </source>
</evidence>
<feature type="domain" description="C2H2-type" evidence="10">
    <location>
        <begin position="357"/>
        <end position="385"/>
    </location>
</feature>
<evidence type="ECO:0000256" key="6">
    <source>
        <dbReference type="ARBA" id="ARBA00023242"/>
    </source>
</evidence>
<dbReference type="InterPro" id="IPR013087">
    <property type="entry name" value="Znf_C2H2_type"/>
</dbReference>
<feature type="transmembrane region" description="Helical" evidence="9">
    <location>
        <begin position="413"/>
        <end position="437"/>
    </location>
</feature>
<keyword evidence="2" id="KW-0479">Metal-binding</keyword>
<name>A0A8S2NF61_9BILA</name>
<keyword evidence="9" id="KW-1133">Transmembrane helix</keyword>
<feature type="domain" description="C2H2-type" evidence="10">
    <location>
        <begin position="253"/>
        <end position="280"/>
    </location>
</feature>
<protein>
    <recommendedName>
        <fullName evidence="10">C2H2-type domain-containing protein</fullName>
    </recommendedName>
</protein>
<keyword evidence="9" id="KW-0472">Membrane</keyword>
<dbReference type="PROSITE" id="PS00028">
    <property type="entry name" value="ZINC_FINGER_C2H2_1"/>
    <property type="match status" value="4"/>
</dbReference>